<organism evidence="1 2">
    <name type="scientific">Panagrolaimus sp. JU765</name>
    <dbReference type="NCBI Taxonomy" id="591449"/>
    <lineage>
        <taxon>Eukaryota</taxon>
        <taxon>Metazoa</taxon>
        <taxon>Ecdysozoa</taxon>
        <taxon>Nematoda</taxon>
        <taxon>Chromadorea</taxon>
        <taxon>Rhabditida</taxon>
        <taxon>Tylenchina</taxon>
        <taxon>Panagrolaimomorpha</taxon>
        <taxon>Panagrolaimoidea</taxon>
        <taxon>Panagrolaimidae</taxon>
        <taxon>Panagrolaimus</taxon>
    </lineage>
</organism>
<reference evidence="2" key="1">
    <citation type="submission" date="2022-11" db="UniProtKB">
        <authorList>
            <consortium name="WormBaseParasite"/>
        </authorList>
    </citation>
    <scope>IDENTIFICATION</scope>
</reference>
<sequence length="3119" mass="343955">MAADVVHRLSHRTCIYILSILLVLTSSVNSIGSDPCQDYSLHDCDKVAECFSEQPGYFQCRCPKGFVDVSPDKKFPGRKCQKSVNECALGTSECDPNADCVDTAEGYTCRCKAGWTDVSVDTLSSPGRSCRKGNQCAAADCAPDAECRETPSGPICQCGSGFVDISRQHGRQPGRVCRIVVDECRENKHDCSQNANCIDTAESFTCRCKDGFRDDSPNTDSRPGRVCNKVAHIPQAPECNVNDPMSCDKSKAEVCLFVDSTYKCTCPQGFGRLPDGRCLARNECENSRLNDCSPDADCIDTAEGYTCQCKSGFADISTGGKTGRLCRQRVNECAHPQKYRVDCDANAVCIDTEEGFSCRCRPGYADISEAFNRLPGRKCIEAVNECLDSRLNDCSENAICEDAKEGYTCQCRTGFIDASNNATFYPGRVCNKPSKPADDPRVSHSLDSCDPNNPQCGSNARCTDGKSKGQFVCECNNNAFRFRDGQCHHFACEVAHDCDKNAECTNVFDGFKCQCPPGYVDLSPDPETRPGRVCKELVNECATNAHDCSPFAECIDATDGYSCVCMDGFADTSSTHGLLPGRKCSNASNECLDRSTHTCDDNADCVDTADGYTCQCFSGYVDVSSSANLPPGRVCTVQTTCPKQKTDLIFLIDGSGSIGSYVFKQEVLRFIREFVELFDIGLDRTRVGLIQYSDQIRHEFDLNQYSDKASLIQAIDSTQYLTGLTRTGAAIQHMVMEGFAERRGARPISDDVSRVAIVITDGRSQDNVTDPAKSARNLKINTFAIGVTDHVLASELETIAGSPHRWFYVDRFKDLDMRLRSLIQKMACPAPEHTPRPQLVCNPNTQTGCDRALNEICVASNGQPHCQCPKNFQRHPLTHVCGGQLCNPEIASSCPYPEVCMATPFGNFRCTCPADHFRNPHTGFCTSGKTPPPPDCSAGGPRCPQGQQCVRDASGSHHCVCNAGFEMNRNGKCVVPGSCDPNDINSCDLRKREKCLMHASGRYHTCQCIPGEHRHPATEVCLKNECLSGENDCDRSAKCIDTDDGYLCTCPSGFLDQSPDPINRPGRVCAAEQNECQLGTHHCSPDAICTDTPEGHVCRCKPGFVDYSPNPQNTPGIVCKQLVNECTTPGLNNCDVNAICIDTAESYKCICKAGYNDLDELRNPGRHCQKQQEPNQRCMAGHNDCDKNAQCIPRGDNDYTCSCLPGFRDKSSDQLNRPGRLCIPLIPECDNPTLNDCDSPDRAICTDTDEGYLCRCRQGFLDISPNIATKPGRLCKPRMFSFPFSPRKNKKVLVENECAKGTHDCARDGGICEDTPDSYTCRCAINYLDVSFDRANRPGRQCKRLINECMTGQNDCSSEATCTDTEDSYICACPSNYIDVSPDTVNRPGRRCLKRINECAENRHDCSPNADCQDTPESYKCKCRDDFIDESPDSSRPGRVCRPALVDECRIGKHDCHQDAECHDLPQGFTCQCRPEFLDQSPNRITHPGRLCVARPTPPPDECRVDDSRSCKVQLNEVCRLIDGKPKCACPINYSRDRSTNACTVINECLFPQFNDCHPSAECIDQQNGYTCRCRQGFKDVLPSKPGRQCQPLVNECQFPHLNDCHQNAQCIDKEEGYDCRCNQGFKDLSPDHPGRVCQQMINECAKPELNSCDKNAKCVDLEEGYRCECHQNYIDVSPSPTLPGRACRPIVNECADPKLNDCDKSARCTDTIDSYTCQCPQNSRDISPNPAFPGRVCLVFENECLTGKHDCDVNAICHDNEQSFTCECKTGFTDRSPNKMTRSGRVCVQLVDECATGRHTCSAQADCRDLEEGYTCECKDGYIDRSPNLLTQPGRVCGTPEVCPSNHECSSAAVCEPLGGNQYKCTCIQGYIDQSPAGTQGRICVRNNACRDPRLNNCSRNAICYDEPKGYRCECIRGYQDRSPEGGPRGRVCEPPKPPPPAPRHPCQDPNLNDCHSAGSCRATGPTTYTCECLPGYADRSPDVKNKPGRVCVLTEPICLDSNRNDCDPAAICSETNDADGYTCRCRDGYVDQSPDTNRRPGRICVAEVNECLDRSLNDCDPIAVCEDKRDGYTCRCPVNSIDQSPDSKRPGRKCFLQVDECANPSLNNCSRFADCIDKEQGYECKCRSGYHDENPKNPGTVCNYIINECESPNLNDCHKHADCMDLPGGYTCKCRNPYRDEGPKDRPGRICRFNECADPSTNKCDKNAFCQDTDDGYICACKEGFYDAGANATEPGRVCAEFIQDVVTRRPEESPRIEGIPCGPNKYCLNAKNEVCVGGSHCECRPGEGRASPDDKCQPIDQIPLSLRVLNRDNQPLYYSSEYGNDKNEAYVEVTNEFEKDVGRAIGGTSYAPRYVNTDVSYITHPKTVNSSWPDGLLFNFTVGTTPTGNPVDVCDLWDQLMESLQRSNGAIGGGRLNVAPDVDLLDPCAKPQEVGDLCGGKVCHTELGEHCIAGSVCGCINGEKRASPKDKCHPVESWTLPLWVIRKNQHNLVYNETFANPLEPLNKEYVEGFEKGVAECYPHTVLKNAFVTAEVNDILDPMTVNASWDTGILYNATMHFRKGTVRVPSDAYHTLVRYIIDRNNYQVGNSGQYLNPYQPDPFADCYKNDCHPKGICINTGAHSHRCECGPGYRDLDPSNPGHRCLPNRGYNECERPEDNECSEHARCIDLDHLYKCECNAGFTDSSPKGSIPGSICVLDYCSDVNFCPMNSTCINTENQAECQCNHGFVDIRKSEKRLSIGLDQDTYCLNVRDVNECALGLHNCSGVAECIDLPVGYTCRCPAGYVDGNPSEPGRVCGALLCDLCNSHGDCVHNAQTNNITCVCTEGFSGEFCEVAPSNVPLILLLLLALLFLLLTLCCLLYLCTKCHCFKRYREPLFTYRRAFPWSTLDQSASSDSGADMSMSAGDLYNQDLGIPRAKVKDARRDGEADAMALANYLDDMRIPRARLHDGSSIGSGDSEYTIAEEIERRVITDVTKTETRTVTTENADGTVTTTEFNVYPPAEGGITSVSHHVAMRERSGVDEQERGESVAEFSNGGHAYHSRARSGEVASSSHHHGYSSEQDDRSINSYATEDDGVYDKHVMVTHSHDADPSQGYERYKSEMTTKKTSHETYSK</sequence>
<evidence type="ECO:0000313" key="1">
    <source>
        <dbReference type="Proteomes" id="UP000887576"/>
    </source>
</evidence>
<dbReference type="Proteomes" id="UP000887576">
    <property type="component" value="Unplaced"/>
</dbReference>
<evidence type="ECO:0000313" key="2">
    <source>
        <dbReference type="WBParaSite" id="JU765_v2.g16338.t1"/>
    </source>
</evidence>
<dbReference type="WBParaSite" id="JU765_v2.g16338.t1">
    <property type="protein sequence ID" value="JU765_v2.g16338.t1"/>
    <property type="gene ID" value="JU765_v2.g16338"/>
</dbReference>
<accession>A0AC34QH72</accession>
<protein>
    <submittedName>
        <fullName evidence="2">Uncharacterized protein</fullName>
    </submittedName>
</protein>
<name>A0AC34QH72_9BILA</name>
<proteinExistence type="predicted"/>